<evidence type="ECO:0000256" key="2">
    <source>
        <dbReference type="SAM" id="Phobius"/>
    </source>
</evidence>
<keyword evidence="1" id="KW-0862">Zinc</keyword>
<dbReference type="STRING" id="1088818.A0A2I0A6V3"/>
<keyword evidence="2" id="KW-0812">Transmembrane</keyword>
<dbReference type="PROSITE" id="PS50089">
    <property type="entry name" value="ZF_RING_2"/>
    <property type="match status" value="1"/>
</dbReference>
<gene>
    <name evidence="4" type="primary">ATL71</name>
    <name evidence="4" type="ORF">AXF42_Ash010711</name>
</gene>
<dbReference type="Pfam" id="PF13639">
    <property type="entry name" value="zf-RING_2"/>
    <property type="match status" value="1"/>
</dbReference>
<evidence type="ECO:0000256" key="1">
    <source>
        <dbReference type="PROSITE-ProRule" id="PRU00175"/>
    </source>
</evidence>
<sequence>MPSQLLSLPPLPPLLIPMNGGGGSLLFPTNPASSAAENSPDAVLSSGKISKFGYGLGISIGILLLISTITFMSYFCARSDYRRRRPRRGPNHEGAGNGGGASVDVEGGVDEAILKSWPEITYAEAKGRDPRATGGGCCSVCLVDYGEGDLVRQLPECGHVFHVGCVDPWLRRRPTCPVCRSSPAPSPMATPLAEVAPLAAMR</sequence>
<dbReference type="SUPFAM" id="SSF57850">
    <property type="entry name" value="RING/U-box"/>
    <property type="match status" value="1"/>
</dbReference>
<keyword evidence="2" id="KW-1133">Transmembrane helix</keyword>
<feature type="transmembrane region" description="Helical" evidence="2">
    <location>
        <begin position="58"/>
        <end position="77"/>
    </location>
</feature>
<dbReference type="OrthoDB" id="8062037at2759"/>
<dbReference type="InterPro" id="IPR045899">
    <property type="entry name" value="ATL71-like"/>
</dbReference>
<keyword evidence="1" id="KW-0863">Zinc-finger</keyword>
<keyword evidence="5" id="KW-1185">Reference proteome</keyword>
<keyword evidence="4" id="KW-0808">Transferase</keyword>
<accession>A0A2I0A6V3</accession>
<dbReference type="EC" id="2.3.-.-" evidence="4"/>
<proteinExistence type="predicted"/>
<protein>
    <submittedName>
        <fullName evidence="4">RING-H2 finger protein ATL71</fullName>
        <ecNumber evidence="4">2.3.-.-</ecNumber>
    </submittedName>
</protein>
<dbReference type="GO" id="GO:0016746">
    <property type="term" value="F:acyltransferase activity"/>
    <property type="evidence" value="ECO:0007669"/>
    <property type="project" value="UniProtKB-KW"/>
</dbReference>
<keyword evidence="1" id="KW-0479">Metal-binding</keyword>
<keyword evidence="2" id="KW-0472">Membrane</keyword>
<dbReference type="GO" id="GO:0008270">
    <property type="term" value="F:zinc ion binding"/>
    <property type="evidence" value="ECO:0007669"/>
    <property type="project" value="UniProtKB-KW"/>
</dbReference>
<dbReference type="Gene3D" id="3.30.40.10">
    <property type="entry name" value="Zinc/RING finger domain, C3HC4 (zinc finger)"/>
    <property type="match status" value="1"/>
</dbReference>
<feature type="domain" description="RING-type" evidence="3">
    <location>
        <begin position="138"/>
        <end position="180"/>
    </location>
</feature>
<dbReference type="InterPro" id="IPR001841">
    <property type="entry name" value="Znf_RING"/>
</dbReference>
<dbReference type="CDD" id="cd16461">
    <property type="entry name" value="RING-H2_EL5-like"/>
    <property type="match status" value="1"/>
</dbReference>
<organism evidence="4 5">
    <name type="scientific">Apostasia shenzhenica</name>
    <dbReference type="NCBI Taxonomy" id="1088818"/>
    <lineage>
        <taxon>Eukaryota</taxon>
        <taxon>Viridiplantae</taxon>
        <taxon>Streptophyta</taxon>
        <taxon>Embryophyta</taxon>
        <taxon>Tracheophyta</taxon>
        <taxon>Spermatophyta</taxon>
        <taxon>Magnoliopsida</taxon>
        <taxon>Liliopsida</taxon>
        <taxon>Asparagales</taxon>
        <taxon>Orchidaceae</taxon>
        <taxon>Apostasioideae</taxon>
        <taxon>Apostasia</taxon>
    </lineage>
</organism>
<dbReference type="InterPro" id="IPR013083">
    <property type="entry name" value="Znf_RING/FYVE/PHD"/>
</dbReference>
<evidence type="ECO:0000259" key="3">
    <source>
        <dbReference type="PROSITE" id="PS50089"/>
    </source>
</evidence>
<name>A0A2I0A6V3_9ASPA</name>
<dbReference type="Proteomes" id="UP000236161">
    <property type="component" value="Unassembled WGS sequence"/>
</dbReference>
<dbReference type="PANTHER" id="PTHR46719:SF7">
    <property type="entry name" value="RING-H2 FINGER PROTEIN ATL71-RELATED"/>
    <property type="match status" value="1"/>
</dbReference>
<evidence type="ECO:0000313" key="4">
    <source>
        <dbReference type="EMBL" id="PKA51271.1"/>
    </source>
</evidence>
<keyword evidence="4" id="KW-0012">Acyltransferase</keyword>
<dbReference type="SMART" id="SM00184">
    <property type="entry name" value="RING"/>
    <property type="match status" value="1"/>
</dbReference>
<dbReference type="EMBL" id="KZ452014">
    <property type="protein sequence ID" value="PKA51271.1"/>
    <property type="molecule type" value="Genomic_DNA"/>
</dbReference>
<evidence type="ECO:0000313" key="5">
    <source>
        <dbReference type="Proteomes" id="UP000236161"/>
    </source>
</evidence>
<dbReference type="AlphaFoldDB" id="A0A2I0A6V3"/>
<reference evidence="4 5" key="1">
    <citation type="journal article" date="2017" name="Nature">
        <title>The Apostasia genome and the evolution of orchids.</title>
        <authorList>
            <person name="Zhang G.Q."/>
            <person name="Liu K.W."/>
            <person name="Li Z."/>
            <person name="Lohaus R."/>
            <person name="Hsiao Y.Y."/>
            <person name="Niu S.C."/>
            <person name="Wang J.Y."/>
            <person name="Lin Y.C."/>
            <person name="Xu Q."/>
            <person name="Chen L.J."/>
            <person name="Yoshida K."/>
            <person name="Fujiwara S."/>
            <person name="Wang Z.W."/>
            <person name="Zhang Y.Q."/>
            <person name="Mitsuda N."/>
            <person name="Wang M."/>
            <person name="Liu G.H."/>
            <person name="Pecoraro L."/>
            <person name="Huang H.X."/>
            <person name="Xiao X.J."/>
            <person name="Lin M."/>
            <person name="Wu X.Y."/>
            <person name="Wu W.L."/>
            <person name="Chen Y.Y."/>
            <person name="Chang S.B."/>
            <person name="Sakamoto S."/>
            <person name="Ohme-Takagi M."/>
            <person name="Yagi M."/>
            <person name="Zeng S.J."/>
            <person name="Shen C.Y."/>
            <person name="Yeh C.M."/>
            <person name="Luo Y.B."/>
            <person name="Tsai W.C."/>
            <person name="Van de Peer Y."/>
            <person name="Liu Z.J."/>
        </authorList>
    </citation>
    <scope>NUCLEOTIDE SEQUENCE [LARGE SCALE GENOMIC DNA]</scope>
    <source>
        <strain evidence="5">cv. Shenzhen</strain>
        <tissue evidence="4">Stem</tissue>
    </source>
</reference>
<dbReference type="PANTHER" id="PTHR46719">
    <property type="entry name" value="TRANSCRIPTION FACTOR C2H2 FAMILY-RELATED"/>
    <property type="match status" value="1"/>
</dbReference>